<sequence>MHVCIFLLGEVLETSFKSPLSDLKSVRSKTSPSSTEIQQKSNQYDSILSQLDLIHRHLNDIDHRVDDFNYRLKVLENLSVSKQRQYQPTEDSYKKSIHCDDGLRF</sequence>
<feature type="compositionally biased region" description="Basic and acidic residues" evidence="1">
    <location>
        <begin position="91"/>
        <end position="105"/>
    </location>
</feature>
<reference evidence="2" key="1">
    <citation type="submission" date="2021-02" db="EMBL/GenBank/DDBJ databases">
        <authorList>
            <person name="Nowell W R."/>
        </authorList>
    </citation>
    <scope>NUCLEOTIDE SEQUENCE</scope>
</reference>
<dbReference type="EMBL" id="CAJNYU010000032">
    <property type="protein sequence ID" value="CAF3321938.1"/>
    <property type="molecule type" value="Genomic_DNA"/>
</dbReference>
<dbReference type="AlphaFoldDB" id="A0A817TK67"/>
<accession>A0A817TK67</accession>
<comment type="caution">
    <text evidence="2">The sequence shown here is derived from an EMBL/GenBank/DDBJ whole genome shotgun (WGS) entry which is preliminary data.</text>
</comment>
<evidence type="ECO:0000313" key="2">
    <source>
        <dbReference type="EMBL" id="CAF3321938.1"/>
    </source>
</evidence>
<evidence type="ECO:0000256" key="1">
    <source>
        <dbReference type="SAM" id="MobiDB-lite"/>
    </source>
</evidence>
<dbReference type="Proteomes" id="UP000663869">
    <property type="component" value="Unassembled WGS sequence"/>
</dbReference>
<protein>
    <submittedName>
        <fullName evidence="2">Uncharacterized protein</fullName>
    </submittedName>
</protein>
<dbReference type="Proteomes" id="UP000663862">
    <property type="component" value="Unassembled WGS sequence"/>
</dbReference>
<dbReference type="Proteomes" id="UP000663838">
    <property type="component" value="Unassembled WGS sequence"/>
</dbReference>
<gene>
    <name evidence="2" type="ORF">FME351_LOCUS1463</name>
    <name evidence="4" type="ORF">TOA249_LOCUS5926</name>
    <name evidence="3" type="ORF">TSG867_LOCUS10346</name>
</gene>
<organism evidence="2 5">
    <name type="scientific">Rotaria socialis</name>
    <dbReference type="NCBI Taxonomy" id="392032"/>
    <lineage>
        <taxon>Eukaryota</taxon>
        <taxon>Metazoa</taxon>
        <taxon>Spiralia</taxon>
        <taxon>Gnathifera</taxon>
        <taxon>Rotifera</taxon>
        <taxon>Eurotatoria</taxon>
        <taxon>Bdelloidea</taxon>
        <taxon>Philodinida</taxon>
        <taxon>Philodinidae</taxon>
        <taxon>Rotaria</taxon>
    </lineage>
</organism>
<evidence type="ECO:0000313" key="4">
    <source>
        <dbReference type="EMBL" id="CAF4533683.1"/>
    </source>
</evidence>
<dbReference type="EMBL" id="CAJOBS010000245">
    <property type="protein sequence ID" value="CAF4533683.1"/>
    <property type="molecule type" value="Genomic_DNA"/>
</dbReference>
<evidence type="ECO:0000313" key="3">
    <source>
        <dbReference type="EMBL" id="CAF4362958.1"/>
    </source>
</evidence>
<name>A0A817TK67_9BILA</name>
<dbReference type="EMBL" id="CAJOBQ010000472">
    <property type="protein sequence ID" value="CAF4362958.1"/>
    <property type="molecule type" value="Genomic_DNA"/>
</dbReference>
<proteinExistence type="predicted"/>
<evidence type="ECO:0000313" key="5">
    <source>
        <dbReference type="Proteomes" id="UP000663869"/>
    </source>
</evidence>
<feature type="region of interest" description="Disordered" evidence="1">
    <location>
        <begin position="84"/>
        <end position="105"/>
    </location>
</feature>